<dbReference type="NCBIfam" id="NF038041">
    <property type="entry name" value="fim_Mfa1_fam"/>
    <property type="match status" value="1"/>
</dbReference>
<dbReference type="InterPro" id="IPR047786">
    <property type="entry name" value="Mfa1_fim"/>
</dbReference>
<dbReference type="Gene3D" id="2.60.40.3690">
    <property type="match status" value="1"/>
</dbReference>
<dbReference type="EMBL" id="NFHS01000010">
    <property type="protein sequence ID" value="OUN52730.1"/>
    <property type="molecule type" value="Genomic_DNA"/>
</dbReference>
<proteinExistence type="predicted"/>
<evidence type="ECO:0000259" key="1">
    <source>
        <dbReference type="Pfam" id="PF15495"/>
    </source>
</evidence>
<dbReference type="Pfam" id="PF15495">
    <property type="entry name" value="Fimbrillin_C"/>
    <property type="match status" value="1"/>
</dbReference>
<organism evidence="2 3">
    <name type="scientific">Bacteroides uniformis</name>
    <dbReference type="NCBI Taxonomy" id="820"/>
    <lineage>
        <taxon>Bacteria</taxon>
        <taxon>Pseudomonadati</taxon>
        <taxon>Bacteroidota</taxon>
        <taxon>Bacteroidia</taxon>
        <taxon>Bacteroidales</taxon>
        <taxon>Bacteroidaceae</taxon>
        <taxon>Bacteroides</taxon>
    </lineage>
</organism>
<name>A0A1Y3V5A6_BACUN</name>
<dbReference type="GO" id="GO:0009418">
    <property type="term" value="C:pilus shaft"/>
    <property type="evidence" value="ECO:0007669"/>
    <property type="project" value="InterPro"/>
</dbReference>
<reference evidence="3" key="1">
    <citation type="submission" date="2017-04" db="EMBL/GenBank/DDBJ databases">
        <title>Function of individual gut microbiota members based on whole genome sequencing of pure cultures obtained from chicken caecum.</title>
        <authorList>
            <person name="Medvecky M."/>
            <person name="Cejkova D."/>
            <person name="Polansky O."/>
            <person name="Karasova D."/>
            <person name="Kubasova T."/>
            <person name="Cizek A."/>
            <person name="Rychlik I."/>
        </authorList>
    </citation>
    <scope>NUCLEOTIDE SEQUENCE [LARGE SCALE GENOMIC DNA]</scope>
    <source>
        <strain evidence="3">An67</strain>
    </source>
</reference>
<dbReference type="Proteomes" id="UP000196329">
    <property type="component" value="Unassembled WGS sequence"/>
</dbReference>
<dbReference type="AlphaFoldDB" id="A0A1Y3V5A6"/>
<dbReference type="InterPro" id="IPR029140">
    <property type="entry name" value="Mfa1_C"/>
</dbReference>
<gene>
    <name evidence="2" type="ORF">B5G17_16535</name>
</gene>
<evidence type="ECO:0000313" key="2">
    <source>
        <dbReference type="EMBL" id="OUN52730.1"/>
    </source>
</evidence>
<protein>
    <recommendedName>
        <fullName evidence="1">Minor fimbrium subunit Mfa1 C-terminal domain-containing protein</fullName>
    </recommendedName>
</protein>
<comment type="caution">
    <text evidence="2">The sequence shown here is derived from an EMBL/GenBank/DDBJ whole genome shotgun (WGS) entry which is preliminary data.</text>
</comment>
<feature type="domain" description="Minor fimbrium subunit Mfa1 C-terminal" evidence="1">
    <location>
        <begin position="483"/>
        <end position="568"/>
    </location>
</feature>
<accession>A0A1Y3V5A6</accession>
<dbReference type="Gene3D" id="2.60.40.2580">
    <property type="match status" value="1"/>
</dbReference>
<sequence>MSVCALMSACSEDVLEKTPNVFSSDDAYINVRLADVGSIGTRATEGGYEYGTTNEHGVNNAHFYFYDADGLFVSEGSAWNGGTANTNKPIGNIEFKGNTIVVLNGLDKKNYPKYMVTLLNKPTSFTAPETLDEMEKVLVDGITTKVNEVNYFTMSTSSYVRHTGNAIDTNAKYFVTEVKEENFSLEPIDLQSSNYVTVYVERLAAKVTLDLSESLKDTKTTIEGQTGDFYKITSTVAGDDNAGGNIATEDLYIQLLGYKLNGTAVKSNVVKNININWTAEELGFNWDKYTDYRSFWGKSYNYGNDDFVYTATPNAGKTCPLNYVTLKDGLVNLGTSSYCAENTNTATILNQEGNFPAAVTSILLKAKVCDASGNALNLVRFNGILFKQEQFLSYIINVMNANNKWNVWSKTSGTDSDTYTQLDKAGVKLVSDGNGGVKVQLKSGLELYSKSESTASEPTYTTITDQSAINTQLASLSGSAVGYTGGEMYYNIPIEHLNPIEDDATDIEEANYGIVRNHHYVVTVSTLDKLGKGIFNPDEVVIPEKDDNDTYYIAARINILSWKVVEQDVEL</sequence>
<evidence type="ECO:0000313" key="3">
    <source>
        <dbReference type="Proteomes" id="UP000196329"/>
    </source>
</evidence>